<proteinExistence type="predicted"/>
<reference evidence="1" key="2">
    <citation type="submission" date="2022-01" db="EMBL/GenBank/DDBJ databases">
        <authorList>
            <person name="Yamashiro T."/>
            <person name="Shiraishi A."/>
            <person name="Satake H."/>
            <person name="Nakayama K."/>
        </authorList>
    </citation>
    <scope>NUCLEOTIDE SEQUENCE</scope>
</reference>
<name>A0ABQ5C0Z1_9ASTR</name>
<protein>
    <recommendedName>
        <fullName evidence="3">O-methyltransferase domain-containing protein</fullName>
    </recommendedName>
</protein>
<dbReference type="EMBL" id="BQNB010013665">
    <property type="protein sequence ID" value="GJT18774.1"/>
    <property type="molecule type" value="Genomic_DNA"/>
</dbReference>
<dbReference type="Proteomes" id="UP001151760">
    <property type="component" value="Unassembled WGS sequence"/>
</dbReference>
<evidence type="ECO:0000313" key="1">
    <source>
        <dbReference type="EMBL" id="GJT18774.1"/>
    </source>
</evidence>
<evidence type="ECO:0000313" key="2">
    <source>
        <dbReference type="Proteomes" id="UP001151760"/>
    </source>
</evidence>
<evidence type="ECO:0008006" key="3">
    <source>
        <dbReference type="Google" id="ProtNLM"/>
    </source>
</evidence>
<accession>A0ABQ5C0Z1</accession>
<comment type="caution">
    <text evidence="1">The sequence shown here is derived from an EMBL/GenBank/DDBJ whole genome shotgun (WGS) entry which is preliminary data.</text>
</comment>
<gene>
    <name evidence="1" type="ORF">Tco_0877480</name>
</gene>
<sequence>MATPTTSTRSKQLETKRLASFQVNANPPIYFLSNSHLPVIPRTSYPSPDIQASTPIDLVHKDTLELSPDSGTESSIFPTAGHAWLRVIGYKEWAGSENHHAMLEKGSYIPWASRFLRYIYEKKDYGKMLKDSINNGQYKMKTIIDLGNATGDPIVEPYLRLQKEEGFTGDDKTRFEADIDAMNAILLGIPNDIYKYVDACKTTQAMCQHVKGLMQGTDLSQQEMTSRFLDEFDKFKGIPG</sequence>
<keyword evidence="2" id="KW-1185">Reference proteome</keyword>
<organism evidence="1 2">
    <name type="scientific">Tanacetum coccineum</name>
    <dbReference type="NCBI Taxonomy" id="301880"/>
    <lineage>
        <taxon>Eukaryota</taxon>
        <taxon>Viridiplantae</taxon>
        <taxon>Streptophyta</taxon>
        <taxon>Embryophyta</taxon>
        <taxon>Tracheophyta</taxon>
        <taxon>Spermatophyta</taxon>
        <taxon>Magnoliopsida</taxon>
        <taxon>eudicotyledons</taxon>
        <taxon>Gunneridae</taxon>
        <taxon>Pentapetalae</taxon>
        <taxon>asterids</taxon>
        <taxon>campanulids</taxon>
        <taxon>Asterales</taxon>
        <taxon>Asteraceae</taxon>
        <taxon>Asteroideae</taxon>
        <taxon>Anthemideae</taxon>
        <taxon>Anthemidinae</taxon>
        <taxon>Tanacetum</taxon>
    </lineage>
</organism>
<reference evidence="1" key="1">
    <citation type="journal article" date="2022" name="Int. J. Mol. Sci.">
        <title>Draft Genome of Tanacetum Coccineum: Genomic Comparison of Closely Related Tanacetum-Family Plants.</title>
        <authorList>
            <person name="Yamashiro T."/>
            <person name="Shiraishi A."/>
            <person name="Nakayama K."/>
            <person name="Satake H."/>
        </authorList>
    </citation>
    <scope>NUCLEOTIDE SEQUENCE</scope>
</reference>